<dbReference type="EMBL" id="JAEUBE010000378">
    <property type="protein sequence ID" value="KAH3662420.1"/>
    <property type="molecule type" value="Genomic_DNA"/>
</dbReference>
<feature type="region of interest" description="Disordered" evidence="1">
    <location>
        <begin position="1"/>
        <end position="20"/>
    </location>
</feature>
<reference evidence="2" key="1">
    <citation type="journal article" date="2021" name="Open Biol.">
        <title>Shared evolutionary footprints suggest mitochondrial oxidative damage underlies multiple complex I losses in fungi.</title>
        <authorList>
            <person name="Schikora-Tamarit M.A."/>
            <person name="Marcet-Houben M."/>
            <person name="Nosek J."/>
            <person name="Gabaldon T."/>
        </authorList>
    </citation>
    <scope>NUCLEOTIDE SEQUENCE</scope>
    <source>
        <strain evidence="2">CBS6075</strain>
    </source>
</reference>
<accession>A0A9P8T1Z2</accession>
<name>A0A9P8T1Z2_9ASCO</name>
<evidence type="ECO:0000256" key="1">
    <source>
        <dbReference type="SAM" id="MobiDB-lite"/>
    </source>
</evidence>
<dbReference type="Proteomes" id="UP000769157">
    <property type="component" value="Unassembled WGS sequence"/>
</dbReference>
<keyword evidence="3" id="KW-1185">Reference proteome</keyword>
<reference evidence="2" key="2">
    <citation type="submission" date="2021-01" db="EMBL/GenBank/DDBJ databases">
        <authorList>
            <person name="Schikora-Tamarit M.A."/>
        </authorList>
    </citation>
    <scope>NUCLEOTIDE SEQUENCE</scope>
    <source>
        <strain evidence="2">CBS6075</strain>
    </source>
</reference>
<dbReference type="AlphaFoldDB" id="A0A9P8T1Z2"/>
<dbReference type="OrthoDB" id="7252531at2759"/>
<protein>
    <submittedName>
        <fullName evidence="2">Uncharacterized protein</fullName>
    </submittedName>
</protein>
<evidence type="ECO:0000313" key="2">
    <source>
        <dbReference type="EMBL" id="KAH3662420.1"/>
    </source>
</evidence>
<gene>
    <name evidence="2" type="ORF">OGAPHI_005672</name>
</gene>
<feature type="region of interest" description="Disordered" evidence="1">
    <location>
        <begin position="267"/>
        <end position="305"/>
    </location>
</feature>
<dbReference type="GeneID" id="70237636"/>
<organism evidence="2 3">
    <name type="scientific">Ogataea philodendri</name>
    <dbReference type="NCBI Taxonomy" id="1378263"/>
    <lineage>
        <taxon>Eukaryota</taxon>
        <taxon>Fungi</taxon>
        <taxon>Dikarya</taxon>
        <taxon>Ascomycota</taxon>
        <taxon>Saccharomycotina</taxon>
        <taxon>Pichiomycetes</taxon>
        <taxon>Pichiales</taxon>
        <taxon>Pichiaceae</taxon>
        <taxon>Ogataea</taxon>
    </lineage>
</organism>
<comment type="caution">
    <text evidence="2">The sequence shown here is derived from an EMBL/GenBank/DDBJ whole genome shotgun (WGS) entry which is preliminary data.</text>
</comment>
<evidence type="ECO:0000313" key="3">
    <source>
        <dbReference type="Proteomes" id="UP000769157"/>
    </source>
</evidence>
<sequence length="515" mass="55302">MTGVSTSYHHKSQPPHSAEDTTSAALECGIGGRIGGYNWKKCHLTGETTTCGSELQSFEAMTLMWKESSRNPISVSTNDKITDFEDVDCLGNSNEQFSIGPYSIRSRKSGSSKSGRKLMNLSDLVSGSEGSISSDSDSESTFGALLTFESLDLRSLENELLRWPPFWGLLVYLGNVFKQVDNSGGVTVLVVVPGDKLDEGWGQQDTSLSVENRGSAVGNEVGGNNILVSVTENSRKWTLRSLLDGSADVLVSGWLLQVDGQVNNGNVGGWHSQRHTGQLTGKRRENLTDGLGGTGGGWNDVARSSSSSSPVLVRWTVDGLLGSGDGVNGGHQTILDSVSIVDDLSQCSQTVCSTRSIREDLDVWSVLVLIHTHHEHWGVLGWSSDDNLLGTGINVLLSALQSGEHSGGVQDVVNALLTPWDVSWVSLLENLNLVTVNHKVLSLGSNLTLVVTVGRIVLEHVSGVVWSNEWIIDGDHGDVLSCQGNSQNESANSSETINTNFVSHLISMLPLYKEQ</sequence>
<dbReference type="RefSeq" id="XP_046059509.1">
    <property type="nucleotide sequence ID" value="XM_046206878.1"/>
</dbReference>
<proteinExistence type="predicted"/>